<evidence type="ECO:0000313" key="2">
    <source>
        <dbReference type="Proteomes" id="UP001159405"/>
    </source>
</evidence>
<accession>A0ABN8R0H8</accession>
<evidence type="ECO:0000313" key="1">
    <source>
        <dbReference type="EMBL" id="CAH3172679.1"/>
    </source>
</evidence>
<proteinExistence type="predicted"/>
<reference evidence="1 2" key="1">
    <citation type="submission" date="2022-05" db="EMBL/GenBank/DDBJ databases">
        <authorList>
            <consortium name="Genoscope - CEA"/>
            <person name="William W."/>
        </authorList>
    </citation>
    <scope>NUCLEOTIDE SEQUENCE [LARGE SCALE GENOMIC DNA]</scope>
</reference>
<gene>
    <name evidence="1" type="ORF">PLOB_00013139</name>
</gene>
<comment type="caution">
    <text evidence="1">The sequence shown here is derived from an EMBL/GenBank/DDBJ whole genome shotgun (WGS) entry which is preliminary data.</text>
</comment>
<dbReference type="Proteomes" id="UP001159405">
    <property type="component" value="Unassembled WGS sequence"/>
</dbReference>
<keyword evidence="2" id="KW-1185">Reference proteome</keyword>
<sequence length="201" mass="23043">MLGAPATNAAKRVRLTVEIPEEKQECIIRLLGLQDACEVVSIRRVQSGNGRKRFAVPRDDDTSAPPTPVRIFPARYEVASPAEVQQPVVSDDVVEGDDNIPVSTCDFCLRSPCITRSEFKPMGRGEARITNHTKRRKDYKWFWRTLKDCGLWENPTYLARKQELGRMIDDVREVMPLCVVKDIRERWPNPPNVPYQGHRRS</sequence>
<name>A0ABN8R0H8_9CNID</name>
<organism evidence="1 2">
    <name type="scientific">Porites lobata</name>
    <dbReference type="NCBI Taxonomy" id="104759"/>
    <lineage>
        <taxon>Eukaryota</taxon>
        <taxon>Metazoa</taxon>
        <taxon>Cnidaria</taxon>
        <taxon>Anthozoa</taxon>
        <taxon>Hexacorallia</taxon>
        <taxon>Scleractinia</taxon>
        <taxon>Fungiina</taxon>
        <taxon>Poritidae</taxon>
        <taxon>Porites</taxon>
    </lineage>
</organism>
<dbReference type="EMBL" id="CALNXK010000175">
    <property type="protein sequence ID" value="CAH3172679.1"/>
    <property type="molecule type" value="Genomic_DNA"/>
</dbReference>
<protein>
    <submittedName>
        <fullName evidence="1">Uncharacterized protein</fullName>
    </submittedName>
</protein>